<dbReference type="AlphaFoldDB" id="A0ABD6CGK2"/>
<proteinExistence type="predicted"/>
<protein>
    <submittedName>
        <fullName evidence="1">Uncharacterized protein</fullName>
    </submittedName>
</protein>
<name>A0ABD6CGK2_9EURY</name>
<evidence type="ECO:0000313" key="1">
    <source>
        <dbReference type="EMBL" id="MFD1588533.1"/>
    </source>
</evidence>
<reference evidence="1 2" key="1">
    <citation type="journal article" date="2019" name="Int. J. Syst. Evol. Microbiol.">
        <title>The Global Catalogue of Microorganisms (GCM) 10K type strain sequencing project: providing services to taxonomists for standard genome sequencing and annotation.</title>
        <authorList>
            <consortium name="The Broad Institute Genomics Platform"/>
            <consortium name="The Broad Institute Genome Sequencing Center for Infectious Disease"/>
            <person name="Wu L."/>
            <person name="Ma J."/>
        </authorList>
    </citation>
    <scope>NUCLEOTIDE SEQUENCE [LARGE SCALE GENOMIC DNA]</scope>
    <source>
        <strain evidence="1 2">CGMCC 1.12125</strain>
    </source>
</reference>
<dbReference type="RefSeq" id="WP_247382044.1">
    <property type="nucleotide sequence ID" value="NZ_JALLGV010000013.1"/>
</dbReference>
<keyword evidence="2" id="KW-1185">Reference proteome</keyword>
<dbReference type="Proteomes" id="UP001597119">
    <property type="component" value="Unassembled WGS sequence"/>
</dbReference>
<dbReference type="EMBL" id="JBHUDJ010000013">
    <property type="protein sequence ID" value="MFD1588533.1"/>
    <property type="molecule type" value="Genomic_DNA"/>
</dbReference>
<accession>A0ABD6CGK2</accession>
<sequence length="135" mass="15366">MPECARCGAFTNNPGDGEYQYCDDCHNRFDKIRQNGVIVEQIPESGGYQVYVTADTNRHEGGTEESQADALARGKYLTDELSADGLFTYQSSGSQWLLEEYLQTHPKIRRDVRDRLSRVPDRAEDGLLDRLRSLF</sequence>
<comment type="caution">
    <text evidence="1">The sequence shown here is derived from an EMBL/GenBank/DDBJ whole genome shotgun (WGS) entry which is preliminary data.</text>
</comment>
<evidence type="ECO:0000313" key="2">
    <source>
        <dbReference type="Proteomes" id="UP001597119"/>
    </source>
</evidence>
<organism evidence="1 2">
    <name type="scientific">Halorientalis brevis</name>
    <dbReference type="NCBI Taxonomy" id="1126241"/>
    <lineage>
        <taxon>Archaea</taxon>
        <taxon>Methanobacteriati</taxon>
        <taxon>Methanobacteriota</taxon>
        <taxon>Stenosarchaea group</taxon>
        <taxon>Halobacteria</taxon>
        <taxon>Halobacteriales</taxon>
        <taxon>Haloarculaceae</taxon>
        <taxon>Halorientalis</taxon>
    </lineage>
</organism>
<gene>
    <name evidence="1" type="ORF">ACFR9U_16265</name>
</gene>